<dbReference type="Pfam" id="PF00294">
    <property type="entry name" value="PfkB"/>
    <property type="match status" value="1"/>
</dbReference>
<comment type="caution">
    <text evidence="2">The sequence shown here is derived from an EMBL/GenBank/DDBJ whole genome shotgun (WGS) entry which is preliminary data.</text>
</comment>
<dbReference type="Gene3D" id="3.40.1190.20">
    <property type="match status" value="1"/>
</dbReference>
<dbReference type="AlphaFoldDB" id="A0A9P9E119"/>
<dbReference type="PANTHER" id="PTHR47098:SF2">
    <property type="entry name" value="PROTEIN MAK32"/>
    <property type="match status" value="1"/>
</dbReference>
<evidence type="ECO:0000313" key="2">
    <source>
        <dbReference type="EMBL" id="KAH7128667.1"/>
    </source>
</evidence>
<keyword evidence="3" id="KW-1185">Reference proteome</keyword>
<dbReference type="InterPro" id="IPR011611">
    <property type="entry name" value="PfkB_dom"/>
</dbReference>
<organism evidence="2 3">
    <name type="scientific">Dendryphion nanum</name>
    <dbReference type="NCBI Taxonomy" id="256645"/>
    <lineage>
        <taxon>Eukaryota</taxon>
        <taxon>Fungi</taxon>
        <taxon>Dikarya</taxon>
        <taxon>Ascomycota</taxon>
        <taxon>Pezizomycotina</taxon>
        <taxon>Dothideomycetes</taxon>
        <taxon>Pleosporomycetidae</taxon>
        <taxon>Pleosporales</taxon>
        <taxon>Torulaceae</taxon>
        <taxon>Dendryphion</taxon>
    </lineage>
</organism>
<proteinExistence type="predicted"/>
<accession>A0A9P9E119</accession>
<dbReference type="InterPro" id="IPR029056">
    <property type="entry name" value="Ribokinase-like"/>
</dbReference>
<dbReference type="InterPro" id="IPR034094">
    <property type="entry name" value="Mak32"/>
</dbReference>
<evidence type="ECO:0000313" key="3">
    <source>
        <dbReference type="Proteomes" id="UP000700596"/>
    </source>
</evidence>
<dbReference type="OrthoDB" id="497927at2759"/>
<sequence length="344" mass="37959">MAGDRDAIDFVTMGMFIIDEIEFPPPKPPVKDVIGGAGTYSALGARLFSPGTQAKSVGWIIDCGSDFPQEIRDTIASWNTGVLMRETPHRLTTRSWNGYGEHEHRAFRYTTPKLRLDHDDLPNTDLIWSKSFHLICSATRCISLVEKILALRGSAPRPLFIWEPVPDLCTPEEFVKCCKALKHIDVVSPNHSELGALFSKNTNGTDHVEHRVIENLCEQWLQSGIGQHDQGAIVVRAGKDGCFVARKGFQKWLPAYHQSAEKAVDPTGGGNTFLGGLAVGLVRGGGLNSVAEAAAWGSVSASFAIEQIGCPTLSRTEKEETWNDSRVDERLSEFKERLDRYVQP</sequence>
<feature type="domain" description="Carbohydrate kinase PfkB" evidence="1">
    <location>
        <begin position="165"/>
        <end position="312"/>
    </location>
</feature>
<protein>
    <submittedName>
        <fullName evidence="2">Ribokinase-like protein</fullName>
    </submittedName>
</protein>
<dbReference type="Proteomes" id="UP000700596">
    <property type="component" value="Unassembled WGS sequence"/>
</dbReference>
<dbReference type="CDD" id="cd01943">
    <property type="entry name" value="MAK32"/>
    <property type="match status" value="1"/>
</dbReference>
<dbReference type="EMBL" id="JAGMWT010000005">
    <property type="protein sequence ID" value="KAH7128667.1"/>
    <property type="molecule type" value="Genomic_DNA"/>
</dbReference>
<evidence type="ECO:0000259" key="1">
    <source>
        <dbReference type="Pfam" id="PF00294"/>
    </source>
</evidence>
<dbReference type="PANTHER" id="PTHR47098">
    <property type="entry name" value="PROTEIN MAK32"/>
    <property type="match status" value="1"/>
</dbReference>
<name>A0A9P9E119_9PLEO</name>
<gene>
    <name evidence="2" type="ORF">B0J11DRAFT_525463</name>
</gene>
<dbReference type="SUPFAM" id="SSF53613">
    <property type="entry name" value="Ribokinase-like"/>
    <property type="match status" value="1"/>
</dbReference>
<reference evidence="2" key="1">
    <citation type="journal article" date="2021" name="Nat. Commun.">
        <title>Genetic determinants of endophytism in the Arabidopsis root mycobiome.</title>
        <authorList>
            <person name="Mesny F."/>
            <person name="Miyauchi S."/>
            <person name="Thiergart T."/>
            <person name="Pickel B."/>
            <person name="Atanasova L."/>
            <person name="Karlsson M."/>
            <person name="Huettel B."/>
            <person name="Barry K.W."/>
            <person name="Haridas S."/>
            <person name="Chen C."/>
            <person name="Bauer D."/>
            <person name="Andreopoulos W."/>
            <person name="Pangilinan J."/>
            <person name="LaButti K."/>
            <person name="Riley R."/>
            <person name="Lipzen A."/>
            <person name="Clum A."/>
            <person name="Drula E."/>
            <person name="Henrissat B."/>
            <person name="Kohler A."/>
            <person name="Grigoriev I.V."/>
            <person name="Martin F.M."/>
            <person name="Hacquard S."/>
        </authorList>
    </citation>
    <scope>NUCLEOTIDE SEQUENCE</scope>
    <source>
        <strain evidence="2">MPI-CAGE-CH-0243</strain>
    </source>
</reference>